<dbReference type="Proteomes" id="UP001530315">
    <property type="component" value="Unassembled WGS sequence"/>
</dbReference>
<dbReference type="EMBL" id="JALLAZ020001238">
    <property type="protein sequence ID" value="KAL3778144.1"/>
    <property type="molecule type" value="Genomic_DNA"/>
</dbReference>
<dbReference type="SMART" id="SM00512">
    <property type="entry name" value="Skp1"/>
    <property type="match status" value="1"/>
</dbReference>
<dbReference type="InterPro" id="IPR036296">
    <property type="entry name" value="SKP1-like_dim_sf"/>
</dbReference>
<evidence type="ECO:0000256" key="2">
    <source>
        <dbReference type="ARBA" id="ARBA00022786"/>
    </source>
</evidence>
<dbReference type="AlphaFoldDB" id="A0ABD3NQT4"/>
<gene>
    <name evidence="5" type="ORF">ACHAW5_003152</name>
</gene>
<comment type="similarity">
    <text evidence="1 3">Belongs to the SKP1 family.</text>
</comment>
<evidence type="ECO:0000313" key="6">
    <source>
        <dbReference type="Proteomes" id="UP001530315"/>
    </source>
</evidence>
<dbReference type="PANTHER" id="PTHR11165">
    <property type="entry name" value="SKP1"/>
    <property type="match status" value="1"/>
</dbReference>
<sequence>MSELVKGMLEEDNEEEKVIEIPLPNVKSAVLRKVIEFCQHYQEEPMVEFKKPLKSGQMAEVVQKWYADFAVADEQVLLSDLILAANYMDIKPLMDLTGAAIAACMIRGEITDEIRAIGAKMFSPVDPYENVI</sequence>
<dbReference type="InterPro" id="IPR001232">
    <property type="entry name" value="SKP1-like"/>
</dbReference>
<feature type="domain" description="SKP1 component POZ" evidence="4">
    <location>
        <begin position="1"/>
        <end position="42"/>
    </location>
</feature>
<organism evidence="5 6">
    <name type="scientific">Stephanodiscus triporus</name>
    <dbReference type="NCBI Taxonomy" id="2934178"/>
    <lineage>
        <taxon>Eukaryota</taxon>
        <taxon>Sar</taxon>
        <taxon>Stramenopiles</taxon>
        <taxon>Ochrophyta</taxon>
        <taxon>Bacillariophyta</taxon>
        <taxon>Coscinodiscophyceae</taxon>
        <taxon>Thalassiosirophycidae</taxon>
        <taxon>Stephanodiscales</taxon>
        <taxon>Stephanodiscaceae</taxon>
        <taxon>Stephanodiscus</taxon>
    </lineage>
</organism>
<name>A0ABD3NQT4_9STRA</name>
<dbReference type="InterPro" id="IPR011333">
    <property type="entry name" value="SKP1/BTB/POZ_sf"/>
</dbReference>
<dbReference type="Pfam" id="PF03931">
    <property type="entry name" value="Skp1_POZ"/>
    <property type="match status" value="1"/>
</dbReference>
<comment type="pathway">
    <text evidence="3">Protein modification; protein ubiquitination.</text>
</comment>
<keyword evidence="2 3" id="KW-0833">Ubl conjugation pathway</keyword>
<comment type="caution">
    <text evidence="5">The sequence shown here is derived from an EMBL/GenBank/DDBJ whole genome shotgun (WGS) entry which is preliminary data.</text>
</comment>
<evidence type="ECO:0000259" key="4">
    <source>
        <dbReference type="Pfam" id="PF03931"/>
    </source>
</evidence>
<evidence type="ECO:0000256" key="1">
    <source>
        <dbReference type="ARBA" id="ARBA00009993"/>
    </source>
</evidence>
<dbReference type="Gene3D" id="3.30.710.10">
    <property type="entry name" value="Potassium Channel Kv1.1, Chain A"/>
    <property type="match status" value="1"/>
</dbReference>
<proteinExistence type="inferred from homology"/>
<protein>
    <recommendedName>
        <fullName evidence="4">SKP1 component POZ domain-containing protein</fullName>
    </recommendedName>
</protein>
<dbReference type="InterPro" id="IPR016897">
    <property type="entry name" value="SKP1"/>
</dbReference>
<dbReference type="PIRSF" id="PIRSF028729">
    <property type="entry name" value="E3_ubiquit_lig_SCF_Skp"/>
    <property type="match status" value="1"/>
</dbReference>
<evidence type="ECO:0000256" key="3">
    <source>
        <dbReference type="PIRNR" id="PIRNR028729"/>
    </source>
</evidence>
<evidence type="ECO:0000313" key="5">
    <source>
        <dbReference type="EMBL" id="KAL3778144.1"/>
    </source>
</evidence>
<keyword evidence="6" id="KW-1185">Reference proteome</keyword>
<dbReference type="SUPFAM" id="SSF81382">
    <property type="entry name" value="Skp1 dimerisation domain-like"/>
    <property type="match status" value="1"/>
</dbReference>
<accession>A0ABD3NQT4</accession>
<dbReference type="SUPFAM" id="SSF54695">
    <property type="entry name" value="POZ domain"/>
    <property type="match status" value="1"/>
</dbReference>
<dbReference type="InterPro" id="IPR016073">
    <property type="entry name" value="Skp1_comp_POZ"/>
</dbReference>
<reference evidence="5 6" key="1">
    <citation type="submission" date="2024-10" db="EMBL/GenBank/DDBJ databases">
        <title>Updated reference genomes for cyclostephanoid diatoms.</title>
        <authorList>
            <person name="Roberts W.R."/>
            <person name="Alverson A.J."/>
        </authorList>
    </citation>
    <scope>NUCLEOTIDE SEQUENCE [LARGE SCALE GENOMIC DNA]</scope>
    <source>
        <strain evidence="5 6">AJA276-08</strain>
    </source>
</reference>